<evidence type="ECO:0000313" key="2">
    <source>
        <dbReference type="Proteomes" id="UP001470230"/>
    </source>
</evidence>
<evidence type="ECO:0000313" key="1">
    <source>
        <dbReference type="EMBL" id="KAK8845656.1"/>
    </source>
</evidence>
<dbReference type="Proteomes" id="UP001470230">
    <property type="component" value="Unassembled WGS sequence"/>
</dbReference>
<sequence>MTLRQARILSSEAKSKNNTTISQEQNTNIKITQLPYPNIQQIDASKTLSRSNSLSDLKNYSQLETLEQKNKFLEMLVNVYEDNPLKVNSYLVCNTTSLMNMIKLLTDADKVELVLNEDIACNSCCSSDKLIYISKILITKNNKTEDMKYAYNDVYSQFIKYGISLKLAT</sequence>
<dbReference type="EMBL" id="JAPFFF010000030">
    <property type="protein sequence ID" value="KAK8845656.1"/>
    <property type="molecule type" value="Genomic_DNA"/>
</dbReference>
<keyword evidence="2" id="KW-1185">Reference proteome</keyword>
<proteinExistence type="predicted"/>
<protein>
    <submittedName>
        <fullName evidence="1">Uncharacterized protein</fullName>
    </submittedName>
</protein>
<organism evidence="1 2">
    <name type="scientific">Tritrichomonas musculus</name>
    <dbReference type="NCBI Taxonomy" id="1915356"/>
    <lineage>
        <taxon>Eukaryota</taxon>
        <taxon>Metamonada</taxon>
        <taxon>Parabasalia</taxon>
        <taxon>Tritrichomonadida</taxon>
        <taxon>Tritrichomonadidae</taxon>
        <taxon>Tritrichomonas</taxon>
    </lineage>
</organism>
<name>A0ABR2HE41_9EUKA</name>
<comment type="caution">
    <text evidence="1">The sequence shown here is derived from an EMBL/GenBank/DDBJ whole genome shotgun (WGS) entry which is preliminary data.</text>
</comment>
<gene>
    <name evidence="1" type="ORF">M9Y10_020574</name>
</gene>
<accession>A0ABR2HE41</accession>
<reference evidence="1 2" key="1">
    <citation type="submission" date="2024-04" db="EMBL/GenBank/DDBJ databases">
        <title>Tritrichomonas musculus Genome.</title>
        <authorList>
            <person name="Alves-Ferreira E."/>
            <person name="Grigg M."/>
            <person name="Lorenzi H."/>
            <person name="Galac M."/>
        </authorList>
    </citation>
    <scope>NUCLEOTIDE SEQUENCE [LARGE SCALE GENOMIC DNA]</scope>
    <source>
        <strain evidence="1 2">EAF2021</strain>
    </source>
</reference>